<gene>
    <name evidence="2" type="ORF">E1181_20730</name>
</gene>
<dbReference type="InterPro" id="IPR005149">
    <property type="entry name" value="Tscrpt_reg_PadR_N"/>
</dbReference>
<sequence>MRKTNSLVQVALALMDDPAAKHWGYELSKRAGVRSGVLYPMLTRMLDQGWMVDGWEDASTIQGRPPRRYYELTEKGKLELGAVLREARSDARFRGLQLGLA</sequence>
<feature type="domain" description="Transcription regulator PadR N-terminal" evidence="1">
    <location>
        <begin position="25"/>
        <end position="80"/>
    </location>
</feature>
<dbReference type="PANTHER" id="PTHR33169">
    <property type="entry name" value="PADR-FAMILY TRANSCRIPTIONAL REGULATOR"/>
    <property type="match status" value="1"/>
</dbReference>
<proteinExistence type="predicted"/>
<name>A0A4R4VCY6_9PSEU</name>
<dbReference type="AlphaFoldDB" id="A0A4R4VCY6"/>
<evidence type="ECO:0000313" key="3">
    <source>
        <dbReference type="Proteomes" id="UP000295674"/>
    </source>
</evidence>
<reference evidence="2 3" key="1">
    <citation type="submission" date="2019-03" db="EMBL/GenBank/DDBJ databases">
        <title>Draft genome sequences of novel Actinobacteria.</title>
        <authorList>
            <person name="Sahin N."/>
            <person name="Ay H."/>
            <person name="Saygin H."/>
        </authorList>
    </citation>
    <scope>NUCLEOTIDE SEQUENCE [LARGE SCALE GENOMIC DNA]</scope>
    <source>
        <strain evidence="2 3">16K309</strain>
    </source>
</reference>
<accession>A0A4R4VCY6</accession>
<comment type="caution">
    <text evidence="2">The sequence shown here is derived from an EMBL/GenBank/DDBJ whole genome shotgun (WGS) entry which is preliminary data.</text>
</comment>
<dbReference type="InterPro" id="IPR052509">
    <property type="entry name" value="Metal_resp_DNA-bind_regulator"/>
</dbReference>
<dbReference type="PANTHER" id="PTHR33169:SF14">
    <property type="entry name" value="TRANSCRIPTIONAL REGULATOR RV3488"/>
    <property type="match status" value="1"/>
</dbReference>
<evidence type="ECO:0000259" key="1">
    <source>
        <dbReference type="Pfam" id="PF03551"/>
    </source>
</evidence>
<dbReference type="EMBL" id="SMKS01000040">
    <property type="protein sequence ID" value="TDD03319.1"/>
    <property type="molecule type" value="Genomic_DNA"/>
</dbReference>
<keyword evidence="3" id="KW-1185">Reference proteome</keyword>
<dbReference type="Proteomes" id="UP000295674">
    <property type="component" value="Unassembled WGS sequence"/>
</dbReference>
<dbReference type="OrthoDB" id="122286at2"/>
<dbReference type="SUPFAM" id="SSF46785">
    <property type="entry name" value="Winged helix' DNA-binding domain"/>
    <property type="match status" value="1"/>
</dbReference>
<organism evidence="2 3">
    <name type="scientific">Saccharopolyspora terrae</name>
    <dbReference type="NCBI Taxonomy" id="2530384"/>
    <lineage>
        <taxon>Bacteria</taxon>
        <taxon>Bacillati</taxon>
        <taxon>Actinomycetota</taxon>
        <taxon>Actinomycetes</taxon>
        <taxon>Pseudonocardiales</taxon>
        <taxon>Pseudonocardiaceae</taxon>
        <taxon>Saccharopolyspora</taxon>
    </lineage>
</organism>
<dbReference type="Gene3D" id="1.10.10.10">
    <property type="entry name" value="Winged helix-like DNA-binding domain superfamily/Winged helix DNA-binding domain"/>
    <property type="match status" value="1"/>
</dbReference>
<dbReference type="InterPro" id="IPR036390">
    <property type="entry name" value="WH_DNA-bd_sf"/>
</dbReference>
<dbReference type="Pfam" id="PF03551">
    <property type="entry name" value="PadR"/>
    <property type="match status" value="1"/>
</dbReference>
<dbReference type="InterPro" id="IPR036388">
    <property type="entry name" value="WH-like_DNA-bd_sf"/>
</dbReference>
<evidence type="ECO:0000313" key="2">
    <source>
        <dbReference type="EMBL" id="TDD03319.1"/>
    </source>
</evidence>
<protein>
    <submittedName>
        <fullName evidence="2">PadR family transcriptional regulator</fullName>
    </submittedName>
</protein>